<reference evidence="1" key="1">
    <citation type="journal article" date="2021" name="Proc. Natl. Acad. Sci. U.S.A.">
        <title>A Catalog of Tens of Thousands of Viruses from Human Metagenomes Reveals Hidden Associations with Chronic Diseases.</title>
        <authorList>
            <person name="Tisza M.J."/>
            <person name="Buck C.B."/>
        </authorList>
    </citation>
    <scope>NUCLEOTIDE SEQUENCE</scope>
    <source>
        <strain evidence="1">CtwIa5</strain>
    </source>
</reference>
<protein>
    <submittedName>
        <fullName evidence="1">Uncharacterized protein</fullName>
    </submittedName>
</protein>
<sequence length="175" mass="19089">MKIHKIKVRDRAVSCDDLELVQGTQGVDAVGLDLDPEWTGLEVTVTFAAAAGNYTPARDGGIWLVPWEVLKETGEVEVGIEGRRGTDVLKSVRMPWPFHVRPSLTVGQLPSDPTVSDLQALVLEAKELKAQIAQTVADVRAVLGEIEDYGIAEWSVDARVHRLLVGPVKSRKDDA</sequence>
<name>A0A8S5PJ46_9CAUD</name>
<proteinExistence type="predicted"/>
<evidence type="ECO:0000313" key="1">
    <source>
        <dbReference type="EMBL" id="DAE06212.1"/>
    </source>
</evidence>
<organism evidence="1">
    <name type="scientific">Siphoviridae sp. ctwIa5</name>
    <dbReference type="NCBI Taxonomy" id="2825729"/>
    <lineage>
        <taxon>Viruses</taxon>
        <taxon>Duplodnaviria</taxon>
        <taxon>Heunggongvirae</taxon>
        <taxon>Uroviricota</taxon>
        <taxon>Caudoviricetes</taxon>
    </lineage>
</organism>
<dbReference type="EMBL" id="BK015430">
    <property type="protein sequence ID" value="DAE06212.1"/>
    <property type="molecule type" value="Genomic_DNA"/>
</dbReference>
<accession>A0A8S5PJ46</accession>